<keyword evidence="1" id="KW-0175">Coiled coil</keyword>
<evidence type="ECO:0000313" key="5">
    <source>
        <dbReference type="Proteomes" id="UP000737402"/>
    </source>
</evidence>
<dbReference type="NCBIfam" id="NF041479">
    <property type="entry name" value="spor_membprot_YtrI"/>
    <property type="match status" value="1"/>
</dbReference>
<comment type="caution">
    <text evidence="4">The sequence shown here is derived from an EMBL/GenBank/DDBJ whole genome shotgun (WGS) entry which is preliminary data.</text>
</comment>
<name>A0ABS2P0W5_9BACI</name>
<sequence>MRVPPYHKEPSWQLFFSGVVLGAVIGWVVFLILYGAIQERQVGDLIKAKKQLELSEARYHILIEDNEKLKEEKDKLKVQDIKIVIINDDKYMLGSLSRFSIIEGIKEDLNHLIAKEVKGVKDNKELLKKTIENKSYELDEKKYFFHVEDLYIDTTIEIGLVIVKVE</sequence>
<proteinExistence type="predicted"/>
<dbReference type="EMBL" id="JAFBED010000004">
    <property type="protein sequence ID" value="MBM7620572.1"/>
    <property type="molecule type" value="Genomic_DNA"/>
</dbReference>
<reference evidence="4 5" key="1">
    <citation type="submission" date="2021-01" db="EMBL/GenBank/DDBJ databases">
        <title>Genomic Encyclopedia of Type Strains, Phase IV (KMG-IV): sequencing the most valuable type-strain genomes for metagenomic binning, comparative biology and taxonomic classification.</title>
        <authorList>
            <person name="Goeker M."/>
        </authorList>
    </citation>
    <scope>NUCLEOTIDE SEQUENCE [LARGE SCALE GENOMIC DNA]</scope>
    <source>
        <strain evidence="4 5">DSM 25879</strain>
    </source>
</reference>
<dbReference type="RefSeq" id="WP_204416317.1">
    <property type="nucleotide sequence ID" value="NZ_JAFBED010000004.1"/>
</dbReference>
<feature type="coiled-coil region" evidence="1">
    <location>
        <begin position="52"/>
        <end position="79"/>
    </location>
</feature>
<evidence type="ECO:0000256" key="2">
    <source>
        <dbReference type="SAM" id="Phobius"/>
    </source>
</evidence>
<protein>
    <recommendedName>
        <fullName evidence="3">Sporulation membrane protein YtrI C-terminal domain-containing protein</fullName>
    </recommendedName>
</protein>
<evidence type="ECO:0000313" key="4">
    <source>
        <dbReference type="EMBL" id="MBM7620572.1"/>
    </source>
</evidence>
<dbReference type="InterPro" id="IPR058620">
    <property type="entry name" value="YtrI_C"/>
</dbReference>
<dbReference type="Pfam" id="PF26347">
    <property type="entry name" value="YtrI_sporulation"/>
    <property type="match status" value="1"/>
</dbReference>
<dbReference type="Proteomes" id="UP000737402">
    <property type="component" value="Unassembled WGS sequence"/>
</dbReference>
<keyword evidence="2" id="KW-1133">Transmembrane helix</keyword>
<feature type="transmembrane region" description="Helical" evidence="2">
    <location>
        <begin position="12"/>
        <end position="37"/>
    </location>
</feature>
<gene>
    <name evidence="4" type="ORF">JOC95_002425</name>
</gene>
<keyword evidence="5" id="KW-1185">Reference proteome</keyword>
<dbReference type="InterPro" id="IPR048198">
    <property type="entry name" value="YtrI"/>
</dbReference>
<evidence type="ECO:0000259" key="3">
    <source>
        <dbReference type="Pfam" id="PF26347"/>
    </source>
</evidence>
<accession>A0ABS2P0W5</accession>
<keyword evidence="2" id="KW-0472">Membrane</keyword>
<feature type="domain" description="Sporulation membrane protein YtrI C-terminal" evidence="3">
    <location>
        <begin position="79"/>
        <end position="160"/>
    </location>
</feature>
<keyword evidence="2" id="KW-0812">Transmembrane</keyword>
<evidence type="ECO:0000256" key="1">
    <source>
        <dbReference type="SAM" id="Coils"/>
    </source>
</evidence>
<organism evidence="4 5">
    <name type="scientific">Sutcliffiella tianshenii</name>
    <dbReference type="NCBI Taxonomy" id="1463404"/>
    <lineage>
        <taxon>Bacteria</taxon>
        <taxon>Bacillati</taxon>
        <taxon>Bacillota</taxon>
        <taxon>Bacilli</taxon>
        <taxon>Bacillales</taxon>
        <taxon>Bacillaceae</taxon>
        <taxon>Sutcliffiella</taxon>
    </lineage>
</organism>